<accession>A0A0G1EX66</accession>
<dbReference type="InterPro" id="IPR003737">
    <property type="entry name" value="GlcNAc_PI_deacetylase-related"/>
</dbReference>
<proteinExistence type="predicted"/>
<evidence type="ECO:0000313" key="2">
    <source>
        <dbReference type="Proteomes" id="UP000034050"/>
    </source>
</evidence>
<dbReference type="Proteomes" id="UP000034050">
    <property type="component" value="Unassembled WGS sequence"/>
</dbReference>
<reference evidence="1 2" key="1">
    <citation type="journal article" date="2015" name="Nature">
        <title>rRNA introns, odd ribosomes, and small enigmatic genomes across a large radiation of phyla.</title>
        <authorList>
            <person name="Brown C.T."/>
            <person name="Hug L.A."/>
            <person name="Thomas B.C."/>
            <person name="Sharon I."/>
            <person name="Castelle C.J."/>
            <person name="Singh A."/>
            <person name="Wilkins M.J."/>
            <person name="Williams K.H."/>
            <person name="Banfield J.F."/>
        </authorList>
    </citation>
    <scope>NUCLEOTIDE SEQUENCE [LARGE SCALE GENOMIC DNA]</scope>
</reference>
<dbReference type="EMBL" id="LCFD01000002">
    <property type="protein sequence ID" value="KKS87566.1"/>
    <property type="molecule type" value="Genomic_DNA"/>
</dbReference>
<gene>
    <name evidence="1" type="ORF">UV61_C0002G0287</name>
</gene>
<name>A0A0G1EX66_9BACT</name>
<organism evidence="1 2">
    <name type="scientific">Candidatus Gottesmanbacteria bacterium GW2011_GWB1_43_11</name>
    <dbReference type="NCBI Taxonomy" id="1618446"/>
    <lineage>
        <taxon>Bacteria</taxon>
        <taxon>Candidatus Gottesmaniibacteriota</taxon>
    </lineage>
</organism>
<dbReference type="Pfam" id="PF02585">
    <property type="entry name" value="PIG-L"/>
    <property type="match status" value="1"/>
</dbReference>
<protein>
    <recommendedName>
        <fullName evidence="3">PIG-L family deacetylase</fullName>
    </recommendedName>
</protein>
<dbReference type="AlphaFoldDB" id="A0A0G1EX66"/>
<dbReference type="SUPFAM" id="SSF102588">
    <property type="entry name" value="LmbE-like"/>
    <property type="match status" value="1"/>
</dbReference>
<sequence length="309" mass="35975">MHIVTEITDRKIPCYFISPHLDDAILSAGGLISYLANKTDVHILTVFTEASSPPFTRFCRKFMQVSGYTDAYKFFRDRRNEDQKVFRTLHAKCKHLGFVDAAWRKKSGPRKARKFLGQFLPEVLYLYPRNRNFRSGRIVKEDWKLMLEIENALKNYVPSTQDKVVFAPLAIGNHVDHVIVRDVCAKMYKQAVFWSDFPYNQGKNTSQEFIEAPTTLQSRNLKMPFVGAEIRRSGSTLYIPRPNDRGIPRRRIKNSGLDFFRWDKNLKQKKNLILGYKTQIPTLFPNKTELKIVPELYYFKPTPGVSSPR</sequence>
<comment type="caution">
    <text evidence="1">The sequence shown here is derived from an EMBL/GenBank/DDBJ whole genome shotgun (WGS) entry which is preliminary data.</text>
</comment>
<dbReference type="InterPro" id="IPR024078">
    <property type="entry name" value="LmbE-like_dom_sf"/>
</dbReference>
<evidence type="ECO:0008006" key="3">
    <source>
        <dbReference type="Google" id="ProtNLM"/>
    </source>
</evidence>
<dbReference type="Gene3D" id="3.40.50.10320">
    <property type="entry name" value="LmbE-like"/>
    <property type="match status" value="1"/>
</dbReference>
<evidence type="ECO:0000313" key="1">
    <source>
        <dbReference type="EMBL" id="KKS87566.1"/>
    </source>
</evidence>
<dbReference type="STRING" id="1618446.UV61_C0002G0287"/>